<dbReference type="GO" id="GO:0009073">
    <property type="term" value="P:aromatic amino acid family biosynthetic process"/>
    <property type="evidence" value="ECO:0007669"/>
    <property type="project" value="UniProtKB-KW"/>
</dbReference>
<dbReference type="SUPFAM" id="SSF52540">
    <property type="entry name" value="P-loop containing nucleoside triphosphate hydrolases"/>
    <property type="match status" value="1"/>
</dbReference>
<organism evidence="12 13">
    <name type="scientific">Loigolactobacillus backii</name>
    <dbReference type="NCBI Taxonomy" id="375175"/>
    <lineage>
        <taxon>Bacteria</taxon>
        <taxon>Bacillati</taxon>
        <taxon>Bacillota</taxon>
        <taxon>Bacilli</taxon>
        <taxon>Lactobacillales</taxon>
        <taxon>Lactobacillaceae</taxon>
        <taxon>Loigolactobacillus</taxon>
    </lineage>
</organism>
<evidence type="ECO:0000256" key="11">
    <source>
        <dbReference type="HAMAP-Rule" id="MF_00109"/>
    </source>
</evidence>
<evidence type="ECO:0000256" key="2">
    <source>
        <dbReference type="ARBA" id="ARBA00006997"/>
    </source>
</evidence>
<dbReference type="GO" id="GO:0008652">
    <property type="term" value="P:amino acid biosynthetic process"/>
    <property type="evidence" value="ECO:0007669"/>
    <property type="project" value="UniProtKB-KW"/>
</dbReference>
<keyword evidence="4 11" id="KW-0028">Amino-acid biosynthesis</keyword>
<dbReference type="PRINTS" id="PR01100">
    <property type="entry name" value="SHIKIMTKNASE"/>
</dbReference>
<evidence type="ECO:0000256" key="8">
    <source>
        <dbReference type="ARBA" id="ARBA00022840"/>
    </source>
</evidence>
<feature type="binding site" evidence="11">
    <location>
        <position position="137"/>
    </location>
    <ligand>
        <name>substrate</name>
    </ligand>
</feature>
<dbReference type="GO" id="GO:0004765">
    <property type="term" value="F:shikimate kinase activity"/>
    <property type="evidence" value="ECO:0007669"/>
    <property type="project" value="UniProtKB-UniRule"/>
</dbReference>
<dbReference type="UniPathway" id="UPA00053">
    <property type="reaction ID" value="UER00088"/>
</dbReference>
<dbReference type="GO" id="GO:0000287">
    <property type="term" value="F:magnesium ion binding"/>
    <property type="evidence" value="ECO:0007669"/>
    <property type="project" value="UniProtKB-UniRule"/>
</dbReference>
<keyword evidence="8 11" id="KW-0067">ATP-binding</keyword>
<evidence type="ECO:0000256" key="6">
    <source>
        <dbReference type="ARBA" id="ARBA00022741"/>
    </source>
</evidence>
<dbReference type="PROSITE" id="PS01128">
    <property type="entry name" value="SHIKIMATE_KINASE"/>
    <property type="match status" value="1"/>
</dbReference>
<comment type="caution">
    <text evidence="11">Lacks conserved residue(s) required for the propagation of feature annotation.</text>
</comment>
<keyword evidence="11" id="KW-0479">Metal-binding</keyword>
<evidence type="ECO:0000313" key="12">
    <source>
        <dbReference type="EMBL" id="ANK61698.1"/>
    </source>
</evidence>
<dbReference type="EC" id="2.7.1.71" evidence="3 11"/>
<evidence type="ECO:0000313" key="13">
    <source>
        <dbReference type="Proteomes" id="UP000078582"/>
    </source>
</evidence>
<feature type="binding site" evidence="11">
    <location>
        <position position="119"/>
    </location>
    <ligand>
        <name>ATP</name>
        <dbReference type="ChEBI" id="CHEBI:30616"/>
    </ligand>
</feature>
<comment type="pathway">
    <text evidence="1 11">Metabolic intermediate biosynthesis; chorismate biosynthesis; chorismate from D-erythrose 4-phosphate and phosphoenolpyruvate: step 5/7.</text>
</comment>
<comment type="similarity">
    <text evidence="2 11">Belongs to the shikimate kinase family.</text>
</comment>
<dbReference type="RefSeq" id="WP_068226041.1">
    <property type="nucleotide sequence ID" value="NZ_CP014623.1"/>
</dbReference>
<dbReference type="PANTHER" id="PTHR21087:SF16">
    <property type="entry name" value="SHIKIMATE KINASE 1, CHLOROPLASTIC"/>
    <property type="match status" value="1"/>
</dbReference>
<reference evidence="12 13" key="1">
    <citation type="submission" date="2016-03" db="EMBL/GenBank/DDBJ databases">
        <title>Pediococcus and Lactobacillus from brewery environment - whole genome sequencing and assembly.</title>
        <authorList>
            <person name="Behr J."/>
            <person name="Geissler A.J."/>
            <person name="Vogel R.F."/>
        </authorList>
    </citation>
    <scope>NUCLEOTIDE SEQUENCE [LARGE SCALE GENOMIC DNA]</scope>
    <source>
        <strain evidence="12 13">TMW 1.1989</strain>
    </source>
</reference>
<keyword evidence="5 11" id="KW-0808">Transferase</keyword>
<comment type="subunit">
    <text evidence="11">Monomer.</text>
</comment>
<dbReference type="CDD" id="cd00464">
    <property type="entry name" value="SK"/>
    <property type="match status" value="1"/>
</dbReference>
<dbReference type="Proteomes" id="UP000078582">
    <property type="component" value="Chromosome"/>
</dbReference>
<dbReference type="GO" id="GO:0005829">
    <property type="term" value="C:cytosol"/>
    <property type="evidence" value="ECO:0007669"/>
    <property type="project" value="TreeGrafter"/>
</dbReference>
<dbReference type="HAMAP" id="MF_00109">
    <property type="entry name" value="Shikimate_kinase"/>
    <property type="match status" value="1"/>
</dbReference>
<keyword evidence="7 11" id="KW-0418">Kinase</keyword>
<dbReference type="InterPro" id="IPR023000">
    <property type="entry name" value="Shikimate_kinase_CS"/>
</dbReference>
<gene>
    <name evidence="11" type="primary">aroK</name>
    <name evidence="12" type="ORF">AYR53_02310</name>
</gene>
<evidence type="ECO:0000256" key="3">
    <source>
        <dbReference type="ARBA" id="ARBA00012154"/>
    </source>
</evidence>
<evidence type="ECO:0000256" key="4">
    <source>
        <dbReference type="ARBA" id="ARBA00022605"/>
    </source>
</evidence>
<dbReference type="AlphaFoldDB" id="A0A192H090"/>
<evidence type="ECO:0000256" key="1">
    <source>
        <dbReference type="ARBA" id="ARBA00004842"/>
    </source>
</evidence>
<dbReference type="GeneID" id="42981069"/>
<proteinExistence type="inferred from homology"/>
<keyword evidence="11" id="KW-0460">Magnesium</keyword>
<keyword evidence="9 11" id="KW-0057">Aromatic amino acid biosynthesis</keyword>
<dbReference type="GO" id="GO:0009423">
    <property type="term" value="P:chorismate biosynthetic process"/>
    <property type="evidence" value="ECO:0007669"/>
    <property type="project" value="UniProtKB-UniRule"/>
</dbReference>
<evidence type="ECO:0000256" key="5">
    <source>
        <dbReference type="ARBA" id="ARBA00022679"/>
    </source>
</evidence>
<protein>
    <recommendedName>
        <fullName evidence="3 11">Shikimate kinase</fullName>
        <shortName evidence="11">SK</shortName>
        <ecNumber evidence="3 11">2.7.1.71</ecNumber>
    </recommendedName>
</protein>
<comment type="subcellular location">
    <subcellularLocation>
        <location evidence="11">Cytoplasm</location>
    </subcellularLocation>
</comment>
<dbReference type="Gene3D" id="3.40.50.300">
    <property type="entry name" value="P-loop containing nucleotide triphosphate hydrolases"/>
    <property type="match status" value="1"/>
</dbReference>
<name>A0A192H090_9LACO</name>
<dbReference type="InterPro" id="IPR000623">
    <property type="entry name" value="Shikimate_kinase/TSH1"/>
</dbReference>
<comment type="cofactor">
    <cofactor evidence="11">
        <name>Mg(2+)</name>
        <dbReference type="ChEBI" id="CHEBI:18420"/>
    </cofactor>
    <text evidence="11">Binds 1 Mg(2+) ion per subunit.</text>
</comment>
<feature type="binding site" evidence="11">
    <location>
        <begin position="11"/>
        <end position="16"/>
    </location>
    <ligand>
        <name>ATP</name>
        <dbReference type="ChEBI" id="CHEBI:30616"/>
    </ligand>
</feature>
<dbReference type="GO" id="GO:0005524">
    <property type="term" value="F:ATP binding"/>
    <property type="evidence" value="ECO:0007669"/>
    <property type="project" value="UniProtKB-UniRule"/>
</dbReference>
<evidence type="ECO:0000256" key="7">
    <source>
        <dbReference type="ARBA" id="ARBA00022777"/>
    </source>
</evidence>
<evidence type="ECO:0000256" key="9">
    <source>
        <dbReference type="ARBA" id="ARBA00023141"/>
    </source>
</evidence>
<feature type="binding site" evidence="11">
    <location>
        <position position="78"/>
    </location>
    <ligand>
        <name>substrate</name>
    </ligand>
</feature>
<keyword evidence="13" id="KW-1185">Reference proteome</keyword>
<keyword evidence="11" id="KW-0963">Cytoplasm</keyword>
<comment type="catalytic activity">
    <reaction evidence="10 11">
        <text>shikimate + ATP = 3-phosphoshikimate + ADP + H(+)</text>
        <dbReference type="Rhea" id="RHEA:13121"/>
        <dbReference type="ChEBI" id="CHEBI:15378"/>
        <dbReference type="ChEBI" id="CHEBI:30616"/>
        <dbReference type="ChEBI" id="CHEBI:36208"/>
        <dbReference type="ChEBI" id="CHEBI:145989"/>
        <dbReference type="ChEBI" id="CHEBI:456216"/>
        <dbReference type="EC" id="2.7.1.71"/>
    </reaction>
</comment>
<dbReference type="OrthoDB" id="9800332at2"/>
<dbReference type="InterPro" id="IPR031322">
    <property type="entry name" value="Shikimate/glucono_kinase"/>
</dbReference>
<accession>A0A192H090</accession>
<dbReference type="InterPro" id="IPR027417">
    <property type="entry name" value="P-loop_NTPase"/>
</dbReference>
<dbReference type="EMBL" id="CP014873">
    <property type="protein sequence ID" value="ANK61698.1"/>
    <property type="molecule type" value="Genomic_DNA"/>
</dbReference>
<feature type="binding site" evidence="11">
    <location>
        <position position="57"/>
    </location>
    <ligand>
        <name>substrate</name>
    </ligand>
</feature>
<comment type="function">
    <text evidence="11">Catalyzes the specific phosphorylation of the 3-hydroxyl group of shikimic acid using ATP as a cosubstrate.</text>
</comment>
<feature type="binding site" evidence="11">
    <location>
        <position position="15"/>
    </location>
    <ligand>
        <name>Mg(2+)</name>
        <dbReference type="ChEBI" id="CHEBI:18420"/>
    </ligand>
</feature>
<sequence>MLTAILIGFMGTGKTTVGNVLAINTQQQQIDLDDEIVSAAGKSIKQVFAEDGEAAFRQLETTVLKTAFKRNGILSTGGGVIESETNRAVLEATEIPIIFLKTLPTVILERLTGEDAAVRPLVGQLGPAGLTRLWKKREPLYERISDLTILTDELTPEEVSERIETFLVQKSAVN</sequence>
<dbReference type="PANTHER" id="PTHR21087">
    <property type="entry name" value="SHIKIMATE KINASE"/>
    <property type="match status" value="1"/>
</dbReference>
<dbReference type="STRING" id="375175.AYR53_02310"/>
<keyword evidence="6 11" id="KW-0547">Nucleotide-binding</keyword>
<dbReference type="KEGG" id="lbt:AYR52_11015"/>
<evidence type="ECO:0000256" key="10">
    <source>
        <dbReference type="ARBA" id="ARBA00048567"/>
    </source>
</evidence>
<dbReference type="Pfam" id="PF01202">
    <property type="entry name" value="SKI"/>
    <property type="match status" value="1"/>
</dbReference>
<feature type="binding site" evidence="11">
    <location>
        <position position="33"/>
    </location>
    <ligand>
        <name>substrate</name>
    </ligand>
</feature>